<organism evidence="1 2">
    <name type="scientific">Portunus trituberculatus</name>
    <name type="common">Swimming crab</name>
    <name type="synonym">Neptunus trituberculatus</name>
    <dbReference type="NCBI Taxonomy" id="210409"/>
    <lineage>
        <taxon>Eukaryota</taxon>
        <taxon>Metazoa</taxon>
        <taxon>Ecdysozoa</taxon>
        <taxon>Arthropoda</taxon>
        <taxon>Crustacea</taxon>
        <taxon>Multicrustacea</taxon>
        <taxon>Malacostraca</taxon>
        <taxon>Eumalacostraca</taxon>
        <taxon>Eucarida</taxon>
        <taxon>Decapoda</taxon>
        <taxon>Pleocyemata</taxon>
        <taxon>Brachyura</taxon>
        <taxon>Eubrachyura</taxon>
        <taxon>Portunoidea</taxon>
        <taxon>Portunidae</taxon>
        <taxon>Portuninae</taxon>
        <taxon>Portunus</taxon>
    </lineage>
</organism>
<reference evidence="1 2" key="1">
    <citation type="submission" date="2019-05" db="EMBL/GenBank/DDBJ databases">
        <title>Another draft genome of Portunus trituberculatus and its Hox gene families provides insights of decapod evolution.</title>
        <authorList>
            <person name="Jeong J.-H."/>
            <person name="Song I."/>
            <person name="Kim S."/>
            <person name="Choi T."/>
            <person name="Kim D."/>
            <person name="Ryu S."/>
            <person name="Kim W."/>
        </authorList>
    </citation>
    <scope>NUCLEOTIDE SEQUENCE [LARGE SCALE GENOMIC DNA]</scope>
    <source>
        <tissue evidence="1">Muscle</tissue>
    </source>
</reference>
<evidence type="ECO:0000313" key="1">
    <source>
        <dbReference type="EMBL" id="MPC89101.1"/>
    </source>
</evidence>
<evidence type="ECO:0000313" key="2">
    <source>
        <dbReference type="Proteomes" id="UP000324222"/>
    </source>
</evidence>
<proteinExistence type="predicted"/>
<accession>A0A5B7IU80</accession>
<name>A0A5B7IU80_PORTR</name>
<comment type="caution">
    <text evidence="1">The sequence shown here is derived from an EMBL/GenBank/DDBJ whole genome shotgun (WGS) entry which is preliminary data.</text>
</comment>
<dbReference type="EMBL" id="VSRR010079915">
    <property type="protein sequence ID" value="MPC89101.1"/>
    <property type="molecule type" value="Genomic_DNA"/>
</dbReference>
<dbReference type="AlphaFoldDB" id="A0A5B7IU80"/>
<protein>
    <submittedName>
        <fullName evidence="1">Uncharacterized protein</fullName>
    </submittedName>
</protein>
<gene>
    <name evidence="1" type="ORF">E2C01_084033</name>
</gene>
<keyword evidence="2" id="KW-1185">Reference proteome</keyword>
<sequence length="116" mass="12824">MKLQNKVTRSEWDDLFLSWACSSYFGNVQWWEGSSASSRAGLRAAGAEGLKGSGTRTWGKKCVRRRWAASGCICGTEHGIRTPWTFHSASPAKHSWFAAAITCCDVFLGRVLHTLL</sequence>
<dbReference type="Proteomes" id="UP000324222">
    <property type="component" value="Unassembled WGS sequence"/>
</dbReference>